<dbReference type="InterPro" id="IPR011335">
    <property type="entry name" value="Restrct_endonuc-II-like"/>
</dbReference>
<keyword evidence="3 6" id="KW-0227">DNA damage</keyword>
<proteinExistence type="inferred from homology"/>
<evidence type="ECO:0000256" key="1">
    <source>
        <dbReference type="ARBA" id="ARBA00022722"/>
    </source>
</evidence>
<evidence type="ECO:0000313" key="8">
    <source>
        <dbReference type="Proteomes" id="UP001367771"/>
    </source>
</evidence>
<evidence type="ECO:0000313" key="7">
    <source>
        <dbReference type="EMBL" id="MEI5689104.1"/>
    </source>
</evidence>
<reference evidence="7 8" key="1">
    <citation type="journal article" date="2013" name="Int. J. Syst. Evol. Microbiol.">
        <title>Sphingomonas kyungheensis sp. nov., a bacterium with ginsenoside-converting activity isolated from soil of a ginseng field.</title>
        <authorList>
            <person name="Son H.M."/>
            <person name="Yang J.E."/>
            <person name="Park Y."/>
            <person name="Han C.K."/>
            <person name="Kim S.G."/>
            <person name="Kook M."/>
            <person name="Yi T.H."/>
        </authorList>
    </citation>
    <scope>NUCLEOTIDE SEQUENCE [LARGE SCALE GENOMIC DNA]</scope>
    <source>
        <strain evidence="7 8">LMG 26582</strain>
    </source>
</reference>
<dbReference type="Pfam" id="PF03852">
    <property type="entry name" value="Vsr"/>
    <property type="match status" value="1"/>
</dbReference>
<evidence type="ECO:0000256" key="3">
    <source>
        <dbReference type="ARBA" id="ARBA00022763"/>
    </source>
</evidence>
<dbReference type="EC" id="3.1.-.-" evidence="6"/>
<comment type="similarity">
    <text evidence="6">Belongs to the vsr family.</text>
</comment>
<evidence type="ECO:0000256" key="6">
    <source>
        <dbReference type="PIRNR" id="PIRNR018267"/>
    </source>
</evidence>
<dbReference type="PIRSF" id="PIRSF018267">
    <property type="entry name" value="VSR_endonuc"/>
    <property type="match status" value="1"/>
</dbReference>
<dbReference type="Gene3D" id="3.40.960.10">
    <property type="entry name" value="VSR Endonuclease"/>
    <property type="match status" value="1"/>
</dbReference>
<keyword evidence="4 6" id="KW-0378">Hydrolase</keyword>
<dbReference type="EMBL" id="JBBBDM010000021">
    <property type="protein sequence ID" value="MEI5689104.1"/>
    <property type="molecule type" value="Genomic_DNA"/>
</dbReference>
<dbReference type="SUPFAM" id="SSF52980">
    <property type="entry name" value="Restriction endonuclease-like"/>
    <property type="match status" value="1"/>
</dbReference>
<dbReference type="RefSeq" id="WP_336546238.1">
    <property type="nucleotide sequence ID" value="NZ_JBBBDM010000021.1"/>
</dbReference>
<name>A0ABU8H7Q2_9SPHN</name>
<organism evidence="7 8">
    <name type="scientific">Sphingomonas kyungheensis</name>
    <dbReference type="NCBI Taxonomy" id="1069987"/>
    <lineage>
        <taxon>Bacteria</taxon>
        <taxon>Pseudomonadati</taxon>
        <taxon>Pseudomonadota</taxon>
        <taxon>Alphaproteobacteria</taxon>
        <taxon>Sphingomonadales</taxon>
        <taxon>Sphingomonadaceae</taxon>
        <taxon>Sphingomonas</taxon>
    </lineage>
</organism>
<accession>A0ABU8H7Q2</accession>
<dbReference type="CDD" id="cd00221">
    <property type="entry name" value="Vsr"/>
    <property type="match status" value="1"/>
</dbReference>
<keyword evidence="5 6" id="KW-0234">DNA repair</keyword>
<keyword evidence="8" id="KW-1185">Reference proteome</keyword>
<protein>
    <recommendedName>
        <fullName evidence="6">Very short patch repair endonuclease</fullName>
        <ecNumber evidence="6">3.1.-.-</ecNumber>
    </recommendedName>
</protein>
<dbReference type="InterPro" id="IPR004603">
    <property type="entry name" value="DNA_mismatch_endonuc_vsr"/>
</dbReference>
<keyword evidence="2 6" id="KW-0255">Endonuclease</keyword>
<sequence length="151" mass="17031">MADIVSPETRSRMMSGIRAKNTRPELVLRKALHARGFRYRLHAAGVPGKPDIVLPRHRAAVFVHGCFWHGHDCHLFRLPGTRTEFWREKIGRNQARDAIVTSELAEQGWRQLAIWECAIRGRTKIGLEEAVDQAVAWLEGDAMAGDIRGNG</sequence>
<dbReference type="GO" id="GO:0004519">
    <property type="term" value="F:endonuclease activity"/>
    <property type="evidence" value="ECO:0007669"/>
    <property type="project" value="UniProtKB-KW"/>
</dbReference>
<comment type="function">
    <text evidence="6">May nick specific sequences that contain T:G mispairs resulting from m5C-deamination.</text>
</comment>
<evidence type="ECO:0000256" key="2">
    <source>
        <dbReference type="ARBA" id="ARBA00022759"/>
    </source>
</evidence>
<dbReference type="Proteomes" id="UP001367771">
    <property type="component" value="Unassembled WGS sequence"/>
</dbReference>
<comment type="caution">
    <text evidence="7">The sequence shown here is derived from an EMBL/GenBank/DDBJ whole genome shotgun (WGS) entry which is preliminary data.</text>
</comment>
<dbReference type="NCBIfam" id="TIGR00632">
    <property type="entry name" value="vsr"/>
    <property type="match status" value="1"/>
</dbReference>
<gene>
    <name evidence="7" type="ORF">V8201_18585</name>
</gene>
<evidence type="ECO:0000256" key="5">
    <source>
        <dbReference type="ARBA" id="ARBA00023204"/>
    </source>
</evidence>
<keyword evidence="1 6" id="KW-0540">Nuclease</keyword>
<evidence type="ECO:0000256" key="4">
    <source>
        <dbReference type="ARBA" id="ARBA00022801"/>
    </source>
</evidence>